<keyword evidence="2" id="KW-0479">Metal-binding</keyword>
<feature type="domain" description="C2H2-type" evidence="12">
    <location>
        <begin position="136"/>
        <end position="163"/>
    </location>
</feature>
<evidence type="ECO:0000256" key="1">
    <source>
        <dbReference type="ARBA" id="ARBA00004123"/>
    </source>
</evidence>
<feature type="region of interest" description="Disordered" evidence="11">
    <location>
        <begin position="206"/>
        <end position="227"/>
    </location>
</feature>
<keyword evidence="4 10" id="KW-0863">Zinc-finger</keyword>
<keyword evidence="14" id="KW-1185">Reference proteome</keyword>
<dbReference type="GO" id="GO:0000981">
    <property type="term" value="F:DNA-binding transcription factor activity, RNA polymerase II-specific"/>
    <property type="evidence" value="ECO:0007669"/>
    <property type="project" value="TreeGrafter"/>
</dbReference>
<keyword evidence="9" id="KW-0539">Nucleus</keyword>
<dbReference type="FunFam" id="3.30.160.60:FF:000180">
    <property type="entry name" value="Zinc finger protein 689"/>
    <property type="match status" value="2"/>
</dbReference>
<sequence length="227" mass="24225">MLSPPSPPLLPMAWPLGFSCPYPHPSLTLFSPPPESPAVAFPATNKHFKVNLTLGFCVSLCTWETTATTAAPGDEAEAKPHACPECGRRFRQASNLARHRRAHGGERPHACPDCGRCFGRRSNLAQHQRTHSGRPYQCGDCGKAFARAAHLAQHRRVHSGERPYSYPSPPPRAWTLSHKHPGISTGLSCFLGATGGGWQVGAVWRPGGGEGTLGPGADPEGSEWGAG</sequence>
<dbReference type="Proteomes" id="UP000594220">
    <property type="component" value="Unplaced"/>
</dbReference>
<proteinExistence type="predicted"/>
<dbReference type="AlphaFoldDB" id="A0A7M4FZQ0"/>
<organism evidence="13 14">
    <name type="scientific">Crocodylus porosus</name>
    <name type="common">Saltwater crocodile</name>
    <name type="synonym">Estuarine crocodile</name>
    <dbReference type="NCBI Taxonomy" id="8502"/>
    <lineage>
        <taxon>Eukaryota</taxon>
        <taxon>Metazoa</taxon>
        <taxon>Chordata</taxon>
        <taxon>Craniata</taxon>
        <taxon>Vertebrata</taxon>
        <taxon>Euteleostomi</taxon>
        <taxon>Archelosauria</taxon>
        <taxon>Archosauria</taxon>
        <taxon>Crocodylia</taxon>
        <taxon>Longirostres</taxon>
        <taxon>Crocodylidae</taxon>
        <taxon>Crocodylus</taxon>
    </lineage>
</organism>
<evidence type="ECO:0000256" key="4">
    <source>
        <dbReference type="ARBA" id="ARBA00022771"/>
    </source>
</evidence>
<evidence type="ECO:0000259" key="12">
    <source>
        <dbReference type="PROSITE" id="PS50157"/>
    </source>
</evidence>
<reference evidence="13" key="2">
    <citation type="submission" date="2025-09" db="UniProtKB">
        <authorList>
            <consortium name="Ensembl"/>
        </authorList>
    </citation>
    <scope>IDENTIFICATION</scope>
</reference>
<dbReference type="GeneTree" id="ENSGT00940000154740"/>
<evidence type="ECO:0000256" key="6">
    <source>
        <dbReference type="ARBA" id="ARBA00023015"/>
    </source>
</evidence>
<keyword evidence="6" id="KW-0805">Transcription regulation</keyword>
<comment type="subcellular location">
    <subcellularLocation>
        <location evidence="1">Nucleus</location>
    </subcellularLocation>
</comment>
<evidence type="ECO:0000256" key="8">
    <source>
        <dbReference type="ARBA" id="ARBA00023163"/>
    </source>
</evidence>
<dbReference type="GO" id="GO:0000978">
    <property type="term" value="F:RNA polymerase II cis-regulatory region sequence-specific DNA binding"/>
    <property type="evidence" value="ECO:0007669"/>
    <property type="project" value="TreeGrafter"/>
</dbReference>
<dbReference type="PROSITE" id="PS50157">
    <property type="entry name" value="ZINC_FINGER_C2H2_2"/>
    <property type="match status" value="3"/>
</dbReference>
<evidence type="ECO:0000313" key="14">
    <source>
        <dbReference type="Proteomes" id="UP000594220"/>
    </source>
</evidence>
<dbReference type="Gene3D" id="3.30.160.60">
    <property type="entry name" value="Classic Zinc Finger"/>
    <property type="match status" value="3"/>
</dbReference>
<dbReference type="PANTHER" id="PTHR23226:SF379">
    <property type="entry name" value="C2H2-TYPE DOMAIN-CONTAINING PROTEIN"/>
    <property type="match status" value="1"/>
</dbReference>
<keyword evidence="5" id="KW-0862">Zinc</keyword>
<protein>
    <recommendedName>
        <fullName evidence="12">C2H2-type domain-containing protein</fullName>
    </recommendedName>
</protein>
<feature type="domain" description="C2H2-type" evidence="12">
    <location>
        <begin position="109"/>
        <end position="136"/>
    </location>
</feature>
<dbReference type="PROSITE" id="PS00028">
    <property type="entry name" value="ZINC_FINGER_C2H2_1"/>
    <property type="match status" value="3"/>
</dbReference>
<evidence type="ECO:0000256" key="3">
    <source>
        <dbReference type="ARBA" id="ARBA00022737"/>
    </source>
</evidence>
<evidence type="ECO:0000256" key="2">
    <source>
        <dbReference type="ARBA" id="ARBA00022723"/>
    </source>
</evidence>
<dbReference type="GO" id="GO:0005634">
    <property type="term" value="C:nucleus"/>
    <property type="evidence" value="ECO:0007669"/>
    <property type="project" value="UniProtKB-SubCell"/>
</dbReference>
<keyword evidence="7" id="KW-0238">DNA-binding</keyword>
<dbReference type="PANTHER" id="PTHR23226">
    <property type="entry name" value="ZINC FINGER AND SCAN DOMAIN-CONTAINING"/>
    <property type="match status" value="1"/>
</dbReference>
<dbReference type="GO" id="GO:0008270">
    <property type="term" value="F:zinc ion binding"/>
    <property type="evidence" value="ECO:0007669"/>
    <property type="project" value="UniProtKB-KW"/>
</dbReference>
<reference evidence="13" key="1">
    <citation type="submission" date="2025-08" db="UniProtKB">
        <authorList>
            <consortium name="Ensembl"/>
        </authorList>
    </citation>
    <scope>IDENTIFICATION</scope>
</reference>
<feature type="domain" description="C2H2-type" evidence="12">
    <location>
        <begin position="81"/>
        <end position="108"/>
    </location>
</feature>
<evidence type="ECO:0000256" key="9">
    <source>
        <dbReference type="ARBA" id="ARBA00023242"/>
    </source>
</evidence>
<keyword evidence="8" id="KW-0804">Transcription</keyword>
<dbReference type="InterPro" id="IPR036236">
    <property type="entry name" value="Znf_C2H2_sf"/>
</dbReference>
<evidence type="ECO:0000256" key="5">
    <source>
        <dbReference type="ARBA" id="ARBA00022833"/>
    </source>
</evidence>
<name>A0A7M4FZQ0_CROPO</name>
<accession>A0A7M4FZQ0</accession>
<dbReference type="Ensembl" id="ENSCPRT00005022913.1">
    <property type="protein sequence ID" value="ENSCPRP00005019598.1"/>
    <property type="gene ID" value="ENSCPRG00005013657.1"/>
</dbReference>
<dbReference type="Pfam" id="PF00096">
    <property type="entry name" value="zf-C2H2"/>
    <property type="match status" value="3"/>
</dbReference>
<evidence type="ECO:0000256" key="10">
    <source>
        <dbReference type="PROSITE-ProRule" id="PRU00042"/>
    </source>
</evidence>
<keyword evidence="3" id="KW-0677">Repeat</keyword>
<dbReference type="InterPro" id="IPR013087">
    <property type="entry name" value="Znf_C2H2_type"/>
</dbReference>
<dbReference type="SMART" id="SM00355">
    <property type="entry name" value="ZnF_C2H2"/>
    <property type="match status" value="3"/>
</dbReference>
<evidence type="ECO:0000313" key="13">
    <source>
        <dbReference type="Ensembl" id="ENSCPRP00005019598.1"/>
    </source>
</evidence>
<dbReference type="SUPFAM" id="SSF57667">
    <property type="entry name" value="beta-beta-alpha zinc fingers"/>
    <property type="match status" value="2"/>
</dbReference>
<evidence type="ECO:0000256" key="11">
    <source>
        <dbReference type="SAM" id="MobiDB-lite"/>
    </source>
</evidence>
<evidence type="ECO:0000256" key="7">
    <source>
        <dbReference type="ARBA" id="ARBA00023125"/>
    </source>
</evidence>
<dbReference type="FunFam" id="3.30.160.60:FF:001638">
    <property type="entry name" value="Zinc finger protein 668"/>
    <property type="match status" value="1"/>
</dbReference>
<dbReference type="OMA" id="HLRIHKC"/>